<dbReference type="AlphaFoldDB" id="A0AAD9QVZ0"/>
<accession>A0AAD9QVZ0</accession>
<gene>
    <name evidence="1" type="ORF">P5673_008060</name>
</gene>
<dbReference type="EMBL" id="JARQWQ010000013">
    <property type="protein sequence ID" value="KAK2568120.1"/>
    <property type="molecule type" value="Genomic_DNA"/>
</dbReference>
<name>A0AAD9QVZ0_ACRCE</name>
<evidence type="ECO:0000313" key="2">
    <source>
        <dbReference type="Proteomes" id="UP001249851"/>
    </source>
</evidence>
<comment type="caution">
    <text evidence="1">The sequence shown here is derived from an EMBL/GenBank/DDBJ whole genome shotgun (WGS) entry which is preliminary data.</text>
</comment>
<proteinExistence type="predicted"/>
<keyword evidence="2" id="KW-1185">Reference proteome</keyword>
<dbReference type="Proteomes" id="UP001249851">
    <property type="component" value="Unassembled WGS sequence"/>
</dbReference>
<organism evidence="1 2">
    <name type="scientific">Acropora cervicornis</name>
    <name type="common">Staghorn coral</name>
    <dbReference type="NCBI Taxonomy" id="6130"/>
    <lineage>
        <taxon>Eukaryota</taxon>
        <taxon>Metazoa</taxon>
        <taxon>Cnidaria</taxon>
        <taxon>Anthozoa</taxon>
        <taxon>Hexacorallia</taxon>
        <taxon>Scleractinia</taxon>
        <taxon>Astrocoeniina</taxon>
        <taxon>Acroporidae</taxon>
        <taxon>Acropora</taxon>
    </lineage>
</organism>
<reference evidence="1" key="2">
    <citation type="journal article" date="2023" name="Science">
        <title>Genomic signatures of disease resistance in endangered staghorn corals.</title>
        <authorList>
            <person name="Vollmer S.V."/>
            <person name="Selwyn J.D."/>
            <person name="Despard B.A."/>
            <person name="Roesel C.L."/>
        </authorList>
    </citation>
    <scope>NUCLEOTIDE SEQUENCE</scope>
    <source>
        <strain evidence="1">K2</strain>
    </source>
</reference>
<reference evidence="1" key="1">
    <citation type="journal article" date="2023" name="G3 (Bethesda)">
        <title>Whole genome assembly and annotation of the endangered Caribbean coral Acropora cervicornis.</title>
        <authorList>
            <person name="Selwyn J.D."/>
            <person name="Vollmer S.V."/>
        </authorList>
    </citation>
    <scope>NUCLEOTIDE SEQUENCE</scope>
    <source>
        <strain evidence="1">K2</strain>
    </source>
</reference>
<sequence>MLERIHKFGCCGTAMLEMARNLRSITSQLYEDRVTSMSFSVKFITMGDQEFAINQLKEERQGTQGQGHKTELNSNVSQQRKNYNKITWFPNVAKFFPNLDLKIEERRGSGDYSIRLLPPSRFGKHCDHTKGTAHQLNASLVSLGFTENAMLSVLTISYLYSIWETNRNTCHPSVYVIS</sequence>
<protein>
    <submittedName>
        <fullName evidence="1">Uncharacterized protein</fullName>
    </submittedName>
</protein>
<evidence type="ECO:0000313" key="1">
    <source>
        <dbReference type="EMBL" id="KAK2568120.1"/>
    </source>
</evidence>